<dbReference type="Gene3D" id="3.60.21.10">
    <property type="match status" value="1"/>
</dbReference>
<evidence type="ECO:0000313" key="3">
    <source>
        <dbReference type="EMBL" id="KPX59204.1"/>
    </source>
</evidence>
<evidence type="ECO:0000259" key="2">
    <source>
        <dbReference type="Pfam" id="PF00149"/>
    </source>
</evidence>
<feature type="domain" description="Calcineurin-like phosphoesterase" evidence="2">
    <location>
        <begin position="40"/>
        <end position="294"/>
    </location>
</feature>
<evidence type="ECO:0000313" key="4">
    <source>
        <dbReference type="Proteomes" id="UP000050545"/>
    </source>
</evidence>
<proteinExistence type="predicted"/>
<feature type="compositionally biased region" description="Polar residues" evidence="1">
    <location>
        <begin position="407"/>
        <end position="417"/>
    </location>
</feature>
<gene>
    <name evidence="3" type="ORF">ALO67_05856</name>
</gene>
<sequence>MWSYLTENQDGPTPTEQTLITRMRFLGTSFMDTGATFSWLHISDLHAGMKDASHLWPQIKTQILKDLRRHLAEQGPIDLVVFSGDLTQTAKEEEFAAVLSDLKDFWVVFSEYEVCPKLVVVPGNHDLTRPAADSPLLMAVESFRKRPSVRESLVKDDESEYRKELYSAFSNYENFITRLENSEIPLATTSRGIFPGDCAGVMEVNGLRVGIVGLNSAWSHLEKGDFRGKLEFYDLQVDAVVGGDIEKWSYANHINLLVTHHPKDWLNPDALKDFQNEVSPLGRFDAHLFGHMHELSTRSYGFGGQQVKREYQAASLFGSERDSNGAITRRHGFSIARIDAERECFSVWPRKADRISAGGWRVNIDMIELPDGGSVAESPIKLREVAFSSKKKNSHGLSDRQYALSPATPSSEFSTSRWRSKRHKLPIPKPHMELAFPRTNFDNFGRIAKSDKLTWLVSPWDIDGEAFLSCAQKLNLISEQCYKIDCHKLSDFSSFIEALQAELELSEPELHYIISREKETTIIFDHIQSGKYSSGLSIFSEIRNFSETLIKRCLNVSVVVKTTHDIANAGLDPVILKPMDEVDCGRYVLSHPLSYRVNEIDLASGEIYLITKGSSQAVDKLLDKLEYMKLTDMTIETSEAALNDVSIEDIPEVLIYQMKQFEARHDDYSIDLLKCLTIFPFGEDISNLKYFYKDKAIYPRVGGPLVKAGLSEGLRFFIFRNEPAVLPKVIVAKSLVQDYLRLHMTKEEYEELTIQALNLYFGCDWSLGKPKLNSNFNLDNSNHSTHAIRNANCLLRRIYNDAIEADIPRKIQDSLTLLSYYVRRLISAHLYRHVISLCHVLYKKLCYQRDNHFVKDILYAYGKSLRMVREFQRSIEVMTDLLIAKVLTVEFEAKIYSDIALNYEEQQDGLKAVSAAKKALTYRGEGSTYFHAQTIIICNSDKSNKEKKLKDLKIKSKNKRCFIASNNISIRIQSMFGVDKDARETFASIAETAKKNGDIYNFIRATIRYSAATAVENIPLSEKEMSNLFFAYHVVFSQRLIGLFNAGHAALWAEYERQGEIPMLVSLFKQGSFIYRGNVDEKRERSYLTRLLSGKLIPTHLLLSNITKEDRDFLIERVRALRIGQITESGGAFSLIREEADSQRLALT</sequence>
<accession>A0AB34UFJ6</accession>
<dbReference type="PANTHER" id="PTHR31302">
    <property type="entry name" value="TRANSMEMBRANE PROTEIN WITH METALLOPHOSPHOESTERASE DOMAIN-RELATED"/>
    <property type="match status" value="1"/>
</dbReference>
<comment type="caution">
    <text evidence="3">The sequence shown here is derived from an EMBL/GenBank/DDBJ whole genome shotgun (WGS) entry which is preliminary data.</text>
</comment>
<dbReference type="SUPFAM" id="SSF56300">
    <property type="entry name" value="Metallo-dependent phosphatases"/>
    <property type="match status" value="1"/>
</dbReference>
<dbReference type="InterPro" id="IPR029052">
    <property type="entry name" value="Metallo-depent_PP-like"/>
</dbReference>
<organism evidence="3 4">
    <name type="scientific">Pseudomonas amygdali pv. hibisci</name>
    <dbReference type="NCBI Taxonomy" id="251723"/>
    <lineage>
        <taxon>Bacteria</taxon>
        <taxon>Pseudomonadati</taxon>
        <taxon>Pseudomonadota</taxon>
        <taxon>Gammaproteobacteria</taxon>
        <taxon>Pseudomonadales</taxon>
        <taxon>Pseudomonadaceae</taxon>
        <taxon>Pseudomonas</taxon>
        <taxon>Pseudomonas amygdali</taxon>
    </lineage>
</organism>
<dbReference type="PANTHER" id="PTHR31302:SF0">
    <property type="entry name" value="TRANSMEMBRANE PROTEIN WITH METALLOPHOSPHOESTERASE DOMAIN"/>
    <property type="match status" value="1"/>
</dbReference>
<name>A0AB34UFJ6_PSEA0</name>
<dbReference type="GO" id="GO:0016787">
    <property type="term" value="F:hydrolase activity"/>
    <property type="evidence" value="ECO:0007669"/>
    <property type="project" value="InterPro"/>
</dbReference>
<dbReference type="InterPro" id="IPR051158">
    <property type="entry name" value="Metallophosphoesterase_sf"/>
</dbReference>
<dbReference type="InterPro" id="IPR004843">
    <property type="entry name" value="Calcineurin-like_PHP"/>
</dbReference>
<dbReference type="AlphaFoldDB" id="A0AB34UFJ6"/>
<dbReference type="Proteomes" id="UP000050545">
    <property type="component" value="Unassembled WGS sequence"/>
</dbReference>
<dbReference type="Pfam" id="PF00149">
    <property type="entry name" value="Metallophos"/>
    <property type="match status" value="1"/>
</dbReference>
<reference evidence="3 4" key="1">
    <citation type="submission" date="2015-09" db="EMBL/GenBank/DDBJ databases">
        <title>Genome announcement of multiple Pseudomonas syringae strains.</title>
        <authorList>
            <person name="Thakur S."/>
            <person name="Wang P.W."/>
            <person name="Gong Y."/>
            <person name="Weir B.S."/>
            <person name="Guttman D.S."/>
        </authorList>
    </citation>
    <scope>NUCLEOTIDE SEQUENCE [LARGE SCALE GENOMIC DNA]</scope>
    <source>
        <strain evidence="3 4">ICMP9623</strain>
    </source>
</reference>
<dbReference type="EMBL" id="LJQN01000008">
    <property type="protein sequence ID" value="KPX59204.1"/>
    <property type="molecule type" value="Genomic_DNA"/>
</dbReference>
<feature type="region of interest" description="Disordered" evidence="1">
    <location>
        <begin position="396"/>
        <end position="421"/>
    </location>
</feature>
<evidence type="ECO:0000256" key="1">
    <source>
        <dbReference type="SAM" id="MobiDB-lite"/>
    </source>
</evidence>
<protein>
    <recommendedName>
        <fullName evidence="2">Calcineurin-like phosphoesterase domain-containing protein</fullName>
    </recommendedName>
</protein>